<dbReference type="eggNOG" id="COG0318">
    <property type="taxonomic scope" value="Bacteria"/>
</dbReference>
<evidence type="ECO:0000313" key="8">
    <source>
        <dbReference type="EMBL" id="EGF92690.1"/>
    </source>
</evidence>
<evidence type="ECO:0000256" key="5">
    <source>
        <dbReference type="ARBA" id="ARBA00067668"/>
    </source>
</evidence>
<dbReference type="SUPFAM" id="SSF56801">
    <property type="entry name" value="Acetyl-CoA synthetase-like"/>
    <property type="match status" value="1"/>
</dbReference>
<evidence type="ECO:0000256" key="1">
    <source>
        <dbReference type="ARBA" id="ARBA00006432"/>
    </source>
</evidence>
<dbReference type="Gene3D" id="3.30.300.30">
    <property type="match status" value="1"/>
</dbReference>
<proteinExistence type="inferred from homology"/>
<dbReference type="PANTHER" id="PTHR43767">
    <property type="entry name" value="LONG-CHAIN-FATTY-ACID--COA LIGASE"/>
    <property type="match status" value="1"/>
</dbReference>
<dbReference type="FunFam" id="3.30.300.30:FF:000008">
    <property type="entry name" value="2,3-dihydroxybenzoate-AMP ligase"/>
    <property type="match status" value="1"/>
</dbReference>
<sequence length="540" mass="59653">MMDGPLLISAVLDYAAKYHASKEIVSRNEDSSLHRYTYADAGRRAAKLAHALTKLGLQPGDRIATLAWNNYRHFELYYGAPGAGFVCHTVNPRLFREQIEFIINDAKDQYIFTDPCFAPLVEAMVINLPSVKGVVVMGSREQMPGNILHRALCYEDLIANEPDHFDWPQFDERTAAGLCYTSGTTGHPKGVLYSHRSTVLHAMGLNQPGLFGFTPDETVMPVVPMFHVNAWGVPYSAALAGARLVMPGPRLDGPGLLEIIRAEGVTVSAGVPTIWMNLLNHCDQVGQSVAPLRRVVIGGAACPQILIERFAAHKALAVHAWGMTETSPLGSVSVLSSNHEDLSSDDKMKLLLKQGRAPFGIEMRITGPDGKALPWDGVARGELEVRGPWIVSGYYNNAETDQFTTDGWFRTGDIATIDGEGFMNIVDRSKDVIKTGGEWISSIELENLAMQHPSVREAAVIARMDSKWSERPRFILALHPGKTITGAELRKVIEPHVARWWIPEDYIVVDEIPHTATGKILKTKLRELYGMEHHPQAQKL</sequence>
<feature type="domain" description="AMP-dependent synthetase/ligase" evidence="6">
    <location>
        <begin position="16"/>
        <end position="395"/>
    </location>
</feature>
<keyword evidence="2 8" id="KW-0436">Ligase</keyword>
<dbReference type="PROSITE" id="PS00455">
    <property type="entry name" value="AMP_BINDING"/>
    <property type="match status" value="1"/>
</dbReference>
<comment type="catalytic activity">
    <reaction evidence="3">
        <text>3-(methylsulfanyl)propanoate + ATP + CoA = 3-(methylsulfanyl)propanoyl-CoA + AMP + diphosphate</text>
        <dbReference type="Rhea" id="RHEA:43052"/>
        <dbReference type="ChEBI" id="CHEBI:30616"/>
        <dbReference type="ChEBI" id="CHEBI:33019"/>
        <dbReference type="ChEBI" id="CHEBI:49016"/>
        <dbReference type="ChEBI" id="CHEBI:57287"/>
        <dbReference type="ChEBI" id="CHEBI:82815"/>
        <dbReference type="ChEBI" id="CHEBI:456215"/>
        <dbReference type="EC" id="6.2.1.44"/>
    </reaction>
    <physiologicalReaction direction="left-to-right" evidence="3">
        <dbReference type="Rhea" id="RHEA:43053"/>
    </physiologicalReaction>
</comment>
<dbReference type="CDD" id="cd12119">
    <property type="entry name" value="ttLC_FACS_AlkK_like"/>
    <property type="match status" value="1"/>
</dbReference>
<dbReference type="InterPro" id="IPR045851">
    <property type="entry name" value="AMP-bd_C_sf"/>
</dbReference>
<dbReference type="AlphaFoldDB" id="F4QHF3"/>
<feature type="domain" description="AMP-binding enzyme C-terminal" evidence="7">
    <location>
        <begin position="444"/>
        <end position="519"/>
    </location>
</feature>
<dbReference type="Proteomes" id="UP000006512">
    <property type="component" value="Unassembled WGS sequence"/>
</dbReference>
<dbReference type="Pfam" id="PF13193">
    <property type="entry name" value="AMP-binding_C"/>
    <property type="match status" value="1"/>
</dbReference>
<name>F4QHF3_9CAUL</name>
<evidence type="ECO:0000256" key="4">
    <source>
        <dbReference type="ARBA" id="ARBA00066616"/>
    </source>
</evidence>
<evidence type="ECO:0000256" key="2">
    <source>
        <dbReference type="ARBA" id="ARBA00022598"/>
    </source>
</evidence>
<dbReference type="InterPro" id="IPR025110">
    <property type="entry name" value="AMP-bd_C"/>
</dbReference>
<dbReference type="InterPro" id="IPR000873">
    <property type="entry name" value="AMP-dep_synth/lig_dom"/>
</dbReference>
<evidence type="ECO:0000259" key="7">
    <source>
        <dbReference type="Pfam" id="PF13193"/>
    </source>
</evidence>
<reference evidence="9" key="1">
    <citation type="submission" date="2011-03" db="EMBL/GenBank/DDBJ databases">
        <title>Draft genome sequence of Brevundimonas diminuta.</title>
        <authorList>
            <person name="Brown P.J.B."/>
            <person name="Buechlein A."/>
            <person name="Hemmerich C."/>
            <person name="Brun Y.V."/>
        </authorList>
    </citation>
    <scope>NUCLEOTIDE SEQUENCE [LARGE SCALE GENOMIC DNA]</scope>
    <source>
        <strain evidence="9">C19</strain>
    </source>
</reference>
<comment type="similarity">
    <text evidence="1">Belongs to the ATP-dependent AMP-binding enzyme family.</text>
</comment>
<dbReference type="HOGENOM" id="CLU_000022_59_5_5"/>
<dbReference type="EMBL" id="GL883077">
    <property type="protein sequence ID" value="EGF92690.1"/>
    <property type="molecule type" value="Genomic_DNA"/>
</dbReference>
<dbReference type="PANTHER" id="PTHR43767:SF11">
    <property type="entry name" value="MEDIUM-CHAIN-FATTY-ACID--COA LIGASE"/>
    <property type="match status" value="1"/>
</dbReference>
<evidence type="ECO:0000259" key="6">
    <source>
        <dbReference type="Pfam" id="PF00501"/>
    </source>
</evidence>
<dbReference type="InterPro" id="IPR020845">
    <property type="entry name" value="AMP-binding_CS"/>
</dbReference>
<dbReference type="Gene3D" id="3.40.50.12780">
    <property type="entry name" value="N-terminal domain of ligase-like"/>
    <property type="match status" value="1"/>
</dbReference>
<dbReference type="InterPro" id="IPR050237">
    <property type="entry name" value="ATP-dep_AMP-bd_enzyme"/>
</dbReference>
<dbReference type="EC" id="6.2.1.44" evidence="4"/>
<dbReference type="NCBIfam" id="NF004837">
    <property type="entry name" value="PRK06187.1"/>
    <property type="match status" value="1"/>
</dbReference>
<evidence type="ECO:0000313" key="9">
    <source>
        <dbReference type="Proteomes" id="UP000006512"/>
    </source>
</evidence>
<protein>
    <recommendedName>
        <fullName evidence="5">3-methylmercaptopropionyl-CoA ligase</fullName>
        <ecNumber evidence="4">6.2.1.44</ecNumber>
    </recommendedName>
</protein>
<keyword evidence="9" id="KW-1185">Reference proteome</keyword>
<accession>F4QHF3</accession>
<evidence type="ECO:0000256" key="3">
    <source>
        <dbReference type="ARBA" id="ARBA00051915"/>
    </source>
</evidence>
<dbReference type="InterPro" id="IPR042099">
    <property type="entry name" value="ANL_N_sf"/>
</dbReference>
<dbReference type="Pfam" id="PF00501">
    <property type="entry name" value="AMP-binding"/>
    <property type="match status" value="1"/>
</dbReference>
<gene>
    <name evidence="8" type="ORF">ABI_11270</name>
</gene>
<organism evidence="8 9">
    <name type="scientific">Asticcacaulis biprosthecium C19</name>
    <dbReference type="NCBI Taxonomy" id="715226"/>
    <lineage>
        <taxon>Bacteria</taxon>
        <taxon>Pseudomonadati</taxon>
        <taxon>Pseudomonadota</taxon>
        <taxon>Alphaproteobacteria</taxon>
        <taxon>Caulobacterales</taxon>
        <taxon>Caulobacteraceae</taxon>
        <taxon>Asticcacaulis</taxon>
    </lineage>
</organism>
<dbReference type="STRING" id="715226.ABI_11270"/>
<dbReference type="GO" id="GO:0016877">
    <property type="term" value="F:ligase activity, forming carbon-sulfur bonds"/>
    <property type="evidence" value="ECO:0007669"/>
    <property type="project" value="UniProtKB-ARBA"/>
</dbReference>